<feature type="region of interest" description="Disordered" evidence="1">
    <location>
        <begin position="187"/>
        <end position="211"/>
    </location>
</feature>
<reference evidence="2" key="1">
    <citation type="journal article" date="2020" name="New Phytol.">
        <title>Comparative genomics reveals dynamic genome evolution in host specialist ectomycorrhizal fungi.</title>
        <authorList>
            <person name="Lofgren L.A."/>
            <person name="Nguyen N.H."/>
            <person name="Vilgalys R."/>
            <person name="Ruytinx J."/>
            <person name="Liao H.L."/>
            <person name="Branco S."/>
            <person name="Kuo A."/>
            <person name="LaButti K."/>
            <person name="Lipzen A."/>
            <person name="Andreopoulos W."/>
            <person name="Pangilinan J."/>
            <person name="Riley R."/>
            <person name="Hundley H."/>
            <person name="Na H."/>
            <person name="Barry K."/>
            <person name="Grigoriev I.V."/>
            <person name="Stajich J.E."/>
            <person name="Kennedy P.G."/>
        </authorList>
    </citation>
    <scope>NUCLEOTIDE SEQUENCE</scope>
    <source>
        <strain evidence="2">DOB743</strain>
    </source>
</reference>
<sequence length="354" mass="39801">MPPKSMQAPKKPRRKQPQNSRQVRRPARGSNENSCLNDDESQVGRPSKQTNDPTLVDDRLSLAMYEEEMNLSDEDAQYEEDGLEVEHSPSSPRNQHPPFLQPTHQQPQGLPPNHYRYSMPRQSSNPLLQNRQLYQQLPAHQPQGDHVFQRSINTPPPPTVRGAEHLGNRLCDDQRLMEYQQPPVREAHPHYSTLGQSSNPLQHQQPYQQPSVHQPHMFRCSINVPPPPTVCGAEHLSGCLRDEQTRPARMSPYPLPGLCKVSVFGPRRIDESYRGQWQNTGVIYAGAYKNVAPKRPTARDLPPTPSAPSDITIPGPQQHSPAHPLPTQSRNAAHPRNDNSFSGPDQPTLPPSPV</sequence>
<feature type="compositionally biased region" description="Basic residues" evidence="1">
    <location>
        <begin position="10"/>
        <end position="27"/>
    </location>
</feature>
<feature type="region of interest" description="Disordered" evidence="1">
    <location>
        <begin position="1"/>
        <end position="123"/>
    </location>
</feature>
<organism evidence="2 3">
    <name type="scientific">Suillus placidus</name>
    <dbReference type="NCBI Taxonomy" id="48579"/>
    <lineage>
        <taxon>Eukaryota</taxon>
        <taxon>Fungi</taxon>
        <taxon>Dikarya</taxon>
        <taxon>Basidiomycota</taxon>
        <taxon>Agaricomycotina</taxon>
        <taxon>Agaricomycetes</taxon>
        <taxon>Agaricomycetidae</taxon>
        <taxon>Boletales</taxon>
        <taxon>Suillineae</taxon>
        <taxon>Suillaceae</taxon>
        <taxon>Suillus</taxon>
    </lineage>
</organism>
<protein>
    <submittedName>
        <fullName evidence="2">Uncharacterized protein</fullName>
    </submittedName>
</protein>
<accession>A0A9P7A0N1</accession>
<feature type="region of interest" description="Disordered" evidence="1">
    <location>
        <begin position="294"/>
        <end position="354"/>
    </location>
</feature>
<feature type="compositionally biased region" description="Polar residues" evidence="1">
    <location>
        <begin position="315"/>
        <end position="331"/>
    </location>
</feature>
<feature type="compositionally biased region" description="Polar residues" evidence="1">
    <location>
        <begin position="193"/>
        <end position="211"/>
    </location>
</feature>
<dbReference type="EMBL" id="JABBWD010000012">
    <property type="protein sequence ID" value="KAG1779276.1"/>
    <property type="molecule type" value="Genomic_DNA"/>
</dbReference>
<evidence type="ECO:0000313" key="2">
    <source>
        <dbReference type="EMBL" id="KAG1779276.1"/>
    </source>
</evidence>
<name>A0A9P7A0N1_9AGAM</name>
<evidence type="ECO:0000256" key="1">
    <source>
        <dbReference type="SAM" id="MobiDB-lite"/>
    </source>
</evidence>
<dbReference type="AlphaFoldDB" id="A0A9P7A0N1"/>
<feature type="compositionally biased region" description="Acidic residues" evidence="1">
    <location>
        <begin position="65"/>
        <end position="83"/>
    </location>
</feature>
<dbReference type="Proteomes" id="UP000714275">
    <property type="component" value="Unassembled WGS sequence"/>
</dbReference>
<evidence type="ECO:0000313" key="3">
    <source>
        <dbReference type="Proteomes" id="UP000714275"/>
    </source>
</evidence>
<gene>
    <name evidence="2" type="ORF">EV702DRAFT_1195251</name>
</gene>
<comment type="caution">
    <text evidence="2">The sequence shown here is derived from an EMBL/GenBank/DDBJ whole genome shotgun (WGS) entry which is preliminary data.</text>
</comment>
<keyword evidence="3" id="KW-1185">Reference proteome</keyword>
<proteinExistence type="predicted"/>
<dbReference type="OrthoDB" id="2683066at2759"/>